<dbReference type="GO" id="GO:0000166">
    <property type="term" value="F:nucleotide binding"/>
    <property type="evidence" value="ECO:0007669"/>
    <property type="project" value="InterPro"/>
</dbReference>
<dbReference type="Gene3D" id="3.40.50.720">
    <property type="entry name" value="NAD(P)-binding Rossmann-like Domain"/>
    <property type="match status" value="1"/>
</dbReference>
<dbReference type="InterPro" id="IPR048477">
    <property type="entry name" value="YceM-like_C"/>
</dbReference>
<protein>
    <submittedName>
        <fullName evidence="3">Virulence factor</fullName>
    </submittedName>
</protein>
<name>A0A938XSD2_9FIRM</name>
<dbReference type="InterPro" id="IPR051317">
    <property type="entry name" value="Gfo/Idh/MocA_oxidoreduct"/>
</dbReference>
<dbReference type="EMBL" id="JAFBDQ010000003">
    <property type="protein sequence ID" value="MBM7555949.1"/>
    <property type="molecule type" value="Genomic_DNA"/>
</dbReference>
<comment type="caution">
    <text evidence="3">The sequence shown here is derived from an EMBL/GenBank/DDBJ whole genome shotgun (WGS) entry which is preliminary data.</text>
</comment>
<dbReference type="SUPFAM" id="SSF55347">
    <property type="entry name" value="Glyceraldehyde-3-phosphate dehydrogenase-like, C-terminal domain"/>
    <property type="match status" value="1"/>
</dbReference>
<dbReference type="RefSeq" id="WP_204700659.1">
    <property type="nucleotide sequence ID" value="NZ_JAFBDQ010000003.1"/>
</dbReference>
<dbReference type="SUPFAM" id="SSF51735">
    <property type="entry name" value="NAD(P)-binding Rossmann-fold domains"/>
    <property type="match status" value="1"/>
</dbReference>
<reference evidence="3" key="1">
    <citation type="submission" date="2021-01" db="EMBL/GenBank/DDBJ databases">
        <title>Genomic Encyclopedia of Type Strains, Phase IV (KMG-IV): sequencing the most valuable type-strain genomes for metagenomic binning, comparative biology and taxonomic classification.</title>
        <authorList>
            <person name="Goeker M."/>
        </authorList>
    </citation>
    <scope>NUCLEOTIDE SEQUENCE</scope>
    <source>
        <strain evidence="3">DSM 23230</strain>
    </source>
</reference>
<evidence type="ECO:0000313" key="3">
    <source>
        <dbReference type="EMBL" id="MBM7555949.1"/>
    </source>
</evidence>
<evidence type="ECO:0000259" key="2">
    <source>
        <dbReference type="Pfam" id="PF21378"/>
    </source>
</evidence>
<dbReference type="Pfam" id="PF01408">
    <property type="entry name" value="GFO_IDH_MocA"/>
    <property type="match status" value="1"/>
</dbReference>
<organism evidence="3 4">
    <name type="scientific">Halanaerobacter jeridensis</name>
    <dbReference type="NCBI Taxonomy" id="706427"/>
    <lineage>
        <taxon>Bacteria</taxon>
        <taxon>Bacillati</taxon>
        <taxon>Bacillota</taxon>
        <taxon>Clostridia</taxon>
        <taxon>Halanaerobiales</taxon>
        <taxon>Halobacteroidaceae</taxon>
        <taxon>Halanaerobacter</taxon>
    </lineage>
</organism>
<evidence type="ECO:0000259" key="1">
    <source>
        <dbReference type="Pfam" id="PF01408"/>
    </source>
</evidence>
<sequence>MKVGVIGLGNIAQKAYLPIVGTRENLELVFATRTDKTRKRLAAKYNVKQTMNTVDELVTTDIEAAFVHAATEAHVKIVRKLLENDIHVYVDKPIAYNYEEAAALGDLAAKKELNFMVGFNRRYVPMYQKLNAVEGNRILKMDKNRTYNPGQVREVIFDDFIHVVDTLRYLAGGEIEDLDIDAVMEEEILKRVMITYRGANYTAVGIMNRDNGITEERVEVMGFKKKLVVEELTEMSKYEDGSKEVIRSEPWNQMLYNRGFVNIIDHFLELLKTNDYNANMINDHLLTHKVCEEIVQKIKCL</sequence>
<proteinExistence type="predicted"/>
<dbReference type="Gene3D" id="3.30.360.10">
    <property type="entry name" value="Dihydrodipicolinate Reductase, domain 2"/>
    <property type="match status" value="1"/>
</dbReference>
<dbReference type="InterPro" id="IPR036291">
    <property type="entry name" value="NAD(P)-bd_dom_sf"/>
</dbReference>
<dbReference type="Proteomes" id="UP000774000">
    <property type="component" value="Unassembled WGS sequence"/>
</dbReference>
<dbReference type="InterPro" id="IPR000683">
    <property type="entry name" value="Gfo/Idh/MocA-like_OxRdtase_N"/>
</dbReference>
<accession>A0A938XSD2</accession>
<evidence type="ECO:0000313" key="4">
    <source>
        <dbReference type="Proteomes" id="UP000774000"/>
    </source>
</evidence>
<gene>
    <name evidence="3" type="ORF">JOC47_000783</name>
</gene>
<dbReference type="AlphaFoldDB" id="A0A938XSD2"/>
<feature type="domain" description="Gfo/Idh/MocA-like oxidoreductase N-terminal" evidence="1">
    <location>
        <begin position="1"/>
        <end position="119"/>
    </location>
</feature>
<dbReference type="Pfam" id="PF21378">
    <property type="entry name" value="YceM-like_C"/>
    <property type="match status" value="1"/>
</dbReference>
<dbReference type="PANTHER" id="PTHR43708">
    <property type="entry name" value="CONSERVED EXPRESSED OXIDOREDUCTASE (EUROFUNG)"/>
    <property type="match status" value="1"/>
</dbReference>
<feature type="domain" description="YceM-like C-terminal" evidence="2">
    <location>
        <begin position="125"/>
        <end position="236"/>
    </location>
</feature>
<keyword evidence="4" id="KW-1185">Reference proteome</keyword>
<dbReference type="PANTHER" id="PTHR43708:SF4">
    <property type="entry name" value="OXIDOREDUCTASE YCEM-RELATED"/>
    <property type="match status" value="1"/>
</dbReference>